<dbReference type="Proteomes" id="UP000320359">
    <property type="component" value="Unassembled WGS sequence"/>
</dbReference>
<feature type="chain" id="PRO_5022206624" description="ABC-type transport auxiliary lipoprotein component domain-containing protein" evidence="1">
    <location>
        <begin position="22"/>
        <end position="201"/>
    </location>
</feature>
<feature type="signal peptide" evidence="1">
    <location>
        <begin position="1"/>
        <end position="21"/>
    </location>
</feature>
<dbReference type="Gene3D" id="3.40.50.10610">
    <property type="entry name" value="ABC-type transport auxiliary lipoprotein component"/>
    <property type="match status" value="1"/>
</dbReference>
<proteinExistence type="predicted"/>
<evidence type="ECO:0000259" key="2">
    <source>
        <dbReference type="Pfam" id="PF03886"/>
    </source>
</evidence>
<organism evidence="3 4">
    <name type="scientific">Aliidiomarina halalkaliphila</name>
    <dbReference type="NCBI Taxonomy" id="2593535"/>
    <lineage>
        <taxon>Bacteria</taxon>
        <taxon>Pseudomonadati</taxon>
        <taxon>Pseudomonadota</taxon>
        <taxon>Gammaproteobacteria</taxon>
        <taxon>Alteromonadales</taxon>
        <taxon>Idiomarinaceae</taxon>
        <taxon>Aliidiomarina</taxon>
    </lineage>
</organism>
<accession>A0A552X4D3</accession>
<protein>
    <recommendedName>
        <fullName evidence="2">ABC-type transport auxiliary lipoprotein component domain-containing protein</fullName>
    </recommendedName>
</protein>
<dbReference type="SUPFAM" id="SSF159594">
    <property type="entry name" value="XCC0632-like"/>
    <property type="match status" value="1"/>
</dbReference>
<dbReference type="EMBL" id="VJWL01000001">
    <property type="protein sequence ID" value="TRW49887.1"/>
    <property type="molecule type" value="Genomic_DNA"/>
</dbReference>
<evidence type="ECO:0000256" key="1">
    <source>
        <dbReference type="SAM" id="SignalP"/>
    </source>
</evidence>
<reference evidence="3 4" key="1">
    <citation type="submission" date="2019-07" db="EMBL/GenBank/DDBJ databases">
        <authorList>
            <person name="Yang M."/>
            <person name="Zhao D."/>
            <person name="Xiang H."/>
        </authorList>
    </citation>
    <scope>NUCLEOTIDE SEQUENCE [LARGE SCALE GENOMIC DNA]</scope>
    <source>
        <strain evidence="3 4">IM1326</strain>
    </source>
</reference>
<keyword evidence="1" id="KW-0732">Signal</keyword>
<dbReference type="OrthoDB" id="5795476at2"/>
<dbReference type="AlphaFoldDB" id="A0A552X4D3"/>
<dbReference type="PROSITE" id="PS51257">
    <property type="entry name" value="PROKAR_LIPOPROTEIN"/>
    <property type="match status" value="1"/>
</dbReference>
<comment type="caution">
    <text evidence="3">The sequence shown here is derived from an EMBL/GenBank/DDBJ whole genome shotgun (WGS) entry which is preliminary data.</text>
</comment>
<dbReference type="RefSeq" id="WP_143234306.1">
    <property type="nucleotide sequence ID" value="NZ_VJWL01000001.1"/>
</dbReference>
<dbReference type="InterPro" id="IPR005586">
    <property type="entry name" value="ABC_trans_aux"/>
</dbReference>
<evidence type="ECO:0000313" key="3">
    <source>
        <dbReference type="EMBL" id="TRW49887.1"/>
    </source>
</evidence>
<evidence type="ECO:0000313" key="4">
    <source>
        <dbReference type="Proteomes" id="UP000320359"/>
    </source>
</evidence>
<dbReference type="Pfam" id="PF03886">
    <property type="entry name" value="ABC_trans_aux"/>
    <property type="match status" value="1"/>
</dbReference>
<feature type="domain" description="ABC-type transport auxiliary lipoprotein component" evidence="2">
    <location>
        <begin position="35"/>
        <end position="189"/>
    </location>
</feature>
<keyword evidence="4" id="KW-1185">Reference proteome</keyword>
<gene>
    <name evidence="3" type="ORF">FM042_03275</name>
</gene>
<sequence>MSALKIIQSTAFLAVVISSMAACTIIPKPEHVASYRLAPATIQTTNTDISARNIQVKRPQATDLFADDRVLRLQNDGSFNAYAGARWNNPIPILWRDWLIDSLWRDPRFQEISGDSGQVRSDFQLLGTVRSFHVEGQQAEIRFDAQVMRSSERRIIAERSFVVRHPMSGTGASAAATALSRAADNLNQELRDWLVQTVGAP</sequence>
<name>A0A552X4D3_9GAMM</name>